<comment type="caution">
    <text evidence="3">The sequence shown here is derived from an EMBL/GenBank/DDBJ whole genome shotgun (WGS) entry which is preliminary data.</text>
</comment>
<dbReference type="InterPro" id="IPR000182">
    <property type="entry name" value="GNAT_dom"/>
</dbReference>
<evidence type="ECO:0000259" key="2">
    <source>
        <dbReference type="PROSITE" id="PS51186"/>
    </source>
</evidence>
<accession>A0A812W410</accession>
<gene>
    <name evidence="3" type="ORF">SPIL2461_LOCUS17749</name>
</gene>
<dbReference type="Proteomes" id="UP000649617">
    <property type="component" value="Unassembled WGS sequence"/>
</dbReference>
<reference evidence="3" key="1">
    <citation type="submission" date="2021-02" db="EMBL/GenBank/DDBJ databases">
        <authorList>
            <person name="Dougan E. K."/>
            <person name="Rhodes N."/>
            <person name="Thang M."/>
            <person name="Chan C."/>
        </authorList>
    </citation>
    <scope>NUCLEOTIDE SEQUENCE</scope>
</reference>
<name>A0A812W410_SYMPI</name>
<feature type="compositionally biased region" description="Low complexity" evidence="1">
    <location>
        <begin position="599"/>
        <end position="612"/>
    </location>
</feature>
<keyword evidence="4" id="KW-1185">Reference proteome</keyword>
<dbReference type="AlphaFoldDB" id="A0A812W410"/>
<dbReference type="GO" id="GO:0016747">
    <property type="term" value="F:acyltransferase activity, transferring groups other than amino-acyl groups"/>
    <property type="evidence" value="ECO:0007669"/>
    <property type="project" value="InterPro"/>
</dbReference>
<feature type="non-terminal residue" evidence="3">
    <location>
        <position position="1"/>
    </location>
</feature>
<dbReference type="SUPFAM" id="SSF52540">
    <property type="entry name" value="P-loop containing nucleoside triphosphate hydrolases"/>
    <property type="match status" value="1"/>
</dbReference>
<feature type="non-terminal residue" evidence="3">
    <location>
        <position position="661"/>
    </location>
</feature>
<dbReference type="CDD" id="cd04301">
    <property type="entry name" value="NAT_SF"/>
    <property type="match status" value="1"/>
</dbReference>
<dbReference type="OrthoDB" id="417671at2759"/>
<proteinExistence type="predicted"/>
<sequence>DDIHCAAKTATAPAESARQHIAEIERRMREHRRKPLTDKELWQLEDELHELKEVLLNDVMLKDPEDDDTFAISGLGEVIDEQLAEILMEEFGADLKNFRQAQRDFNLKLSLLVEERPGEDPELDLLGFLAYKTWGPPQPGVSVGAVGVADKHRGKGYGRKLMKVAEDRAALLGISTSEGFRPGEVRLRSLASAVRFYERIGYERVEEDEEEATHTPACPDPERHAGEVDEDDEDGPCVPMARKCVPPSPVTLMKMGRGGGGGWCGSLMDIRRHDLPARTVAGAEQTLKTGIHLLGRHCPRICFLGKTGSGKTSLMNAVLGRPLLPAEDTGKAVTSAVTELFHDPSIQDGGVVITVSECSLDEWKDKKRMLVSVMQGDFSEDAGVAVEEMQEVAEIVLQVACPDTEPSAVRLDTLESDEFVRRLTGSSQPTHQHFQSAEDARKFLADRVHLANSQDRVQSVLTSRVLVRGNFPNIPKDAIMVDLPGLEDSNLLRSSVAERYFDLYCNHAWFCLAKAENRISSNAGVQRQVRALTRGGNVDNVLLVRTRADEAPKKGAAALDREHEDFKGLFTKERKKQSLPPSAASGEEPPRSRRRTGVSSEAAPASPEEAMPFLGYIQATADPGADDRPAEIRIDEVLRKLGDIGRQQLEKLRSLVCGLYE</sequence>
<dbReference type="Gene3D" id="3.40.50.300">
    <property type="entry name" value="P-loop containing nucleotide triphosphate hydrolases"/>
    <property type="match status" value="1"/>
</dbReference>
<dbReference type="InterPro" id="IPR045063">
    <property type="entry name" value="Dynamin_N"/>
</dbReference>
<dbReference type="InterPro" id="IPR016181">
    <property type="entry name" value="Acyl_CoA_acyltransferase"/>
</dbReference>
<dbReference type="SUPFAM" id="SSF55729">
    <property type="entry name" value="Acyl-CoA N-acyltransferases (Nat)"/>
    <property type="match status" value="1"/>
</dbReference>
<protein>
    <recommendedName>
        <fullName evidence="2">N-acetyltransferase domain-containing protein</fullName>
    </recommendedName>
</protein>
<feature type="domain" description="N-acetyltransferase" evidence="2">
    <location>
        <begin position="70"/>
        <end position="221"/>
    </location>
</feature>
<feature type="region of interest" description="Disordered" evidence="1">
    <location>
        <begin position="570"/>
        <end position="628"/>
    </location>
</feature>
<organism evidence="3 4">
    <name type="scientific">Symbiodinium pilosum</name>
    <name type="common">Dinoflagellate</name>
    <dbReference type="NCBI Taxonomy" id="2952"/>
    <lineage>
        <taxon>Eukaryota</taxon>
        <taxon>Sar</taxon>
        <taxon>Alveolata</taxon>
        <taxon>Dinophyceae</taxon>
        <taxon>Suessiales</taxon>
        <taxon>Symbiodiniaceae</taxon>
        <taxon>Symbiodinium</taxon>
    </lineage>
</organism>
<evidence type="ECO:0000313" key="4">
    <source>
        <dbReference type="Proteomes" id="UP000649617"/>
    </source>
</evidence>
<evidence type="ECO:0000313" key="3">
    <source>
        <dbReference type="EMBL" id="CAE7658129.1"/>
    </source>
</evidence>
<feature type="region of interest" description="Disordered" evidence="1">
    <location>
        <begin position="206"/>
        <end position="241"/>
    </location>
</feature>
<dbReference type="Gene3D" id="3.40.630.30">
    <property type="match status" value="1"/>
</dbReference>
<dbReference type="PANTHER" id="PTHR36681">
    <property type="entry name" value="NUCLEAR GTPASE, GERMINAL CENTER-ASSOCIATED, TANDEM DUPLICATE 3"/>
    <property type="match status" value="1"/>
</dbReference>
<evidence type="ECO:0000256" key="1">
    <source>
        <dbReference type="SAM" id="MobiDB-lite"/>
    </source>
</evidence>
<dbReference type="CDD" id="cd00882">
    <property type="entry name" value="Ras_like_GTPase"/>
    <property type="match status" value="1"/>
</dbReference>
<dbReference type="Pfam" id="PF00350">
    <property type="entry name" value="Dynamin_N"/>
    <property type="match status" value="1"/>
</dbReference>
<dbReference type="InterPro" id="IPR027417">
    <property type="entry name" value="P-loop_NTPase"/>
</dbReference>
<dbReference type="Pfam" id="PF00583">
    <property type="entry name" value="Acetyltransf_1"/>
    <property type="match status" value="1"/>
</dbReference>
<dbReference type="EMBL" id="CAJNIZ010043369">
    <property type="protein sequence ID" value="CAE7658129.1"/>
    <property type="molecule type" value="Genomic_DNA"/>
</dbReference>
<dbReference type="PROSITE" id="PS51186">
    <property type="entry name" value="GNAT"/>
    <property type="match status" value="1"/>
</dbReference>
<dbReference type="PANTHER" id="PTHR36681:SF3">
    <property type="entry name" value="NUCLEAR GTPASE, GERMINAL CENTER-ASSOCIATED, TANDEM DUPLICATE 3"/>
    <property type="match status" value="1"/>
</dbReference>